<dbReference type="PATRIC" id="fig|2033.6.peg.2676"/>
<accession>A0A147EXG0</accession>
<feature type="region of interest" description="Disordered" evidence="1">
    <location>
        <begin position="203"/>
        <end position="223"/>
    </location>
</feature>
<evidence type="ECO:0008006" key="4">
    <source>
        <dbReference type="Google" id="ProtNLM"/>
    </source>
</evidence>
<sequence>MSAAVDARWQLRFGGLPASVVRELDDPAHRDSFVAFWDASRHLSAARNAVSDALHDLIAARRAAGAETSTLVALRRALFNQDADAVERRLGALGPAERDDVLARLAEHAAPLQAWLAHERRHRESFDEMLAGQRTRLWEQAAQHGFLPGLALSTPDLVAEVDRYGRELAAQGRIDKRGKRVERSLVSYVTRAAAKTTPFSSLGPVAFPGATPRPSGEDGPRARSRWSVYPLARVLSVIAEHADLVVGVSLRRSPYVRRQDAATLVDRATWTFSEVDTRDDYAACVESRVRLPAEGVLAAVDEIMDRLGGETAWGALTDELVDAAGLDHDRASDLVASLVRLGVLVAPALTIDAFDADAFDTTLEQIAAGGSRAEEIAVALRRYRDDAAATVDVVDPRERAVHVQRLRGVVADIYAIAGIAAEPPRSVVYEDVVFPASGSGLAEPLATSASDADALLTFVDLLDTSHIKRDLLNGYYLHLRDAGEKVDDVAAFLRGFDVDLLESFEGYVLSDIADDALESDPWLRWGGAWRREAARRELLSVLLRHQRAVAFDGVDIASEMGAPPIDLEAEARRISAMTSRLTAPFRHLNLLLQHDVASGVTVMNDCFGGVGFSVSRFSHVLSEPASELTDDVERAAETTGVRLVEISGGTVFSNLNLHDPVLRVRLEVPGDPVRPGEHGIRLDDLAVRWSDDHERVVLVERATGMIVHPEYAGYLVPAATPRLHQSLSLLTPSASLSSKPADLLRVVPEAGTAVVRRRMSIGDVIVVRAAALLRGADAPTLDPLTREGNLAWQRFWARHALPPRAYVRVLHGTSGRRAKPFFLDVTLALCLSNLHSQMRDADDQTVLEITEALPDPHGAAEGGDGCPRVAEAMAGISIIDRSTWKESA</sequence>
<evidence type="ECO:0000313" key="2">
    <source>
        <dbReference type="EMBL" id="KTR94661.1"/>
    </source>
</evidence>
<organism evidence="2 3">
    <name type="scientific">Microbacterium testaceum</name>
    <name type="common">Aureobacterium testaceum</name>
    <name type="synonym">Brevibacterium testaceum</name>
    <dbReference type="NCBI Taxonomy" id="2033"/>
    <lineage>
        <taxon>Bacteria</taxon>
        <taxon>Bacillati</taxon>
        <taxon>Actinomycetota</taxon>
        <taxon>Actinomycetes</taxon>
        <taxon>Micrococcales</taxon>
        <taxon>Microbacteriaceae</taxon>
        <taxon>Microbacterium</taxon>
    </lineage>
</organism>
<gene>
    <name evidence="2" type="ORF">NS220_08340</name>
</gene>
<evidence type="ECO:0000256" key="1">
    <source>
        <dbReference type="SAM" id="MobiDB-lite"/>
    </source>
</evidence>
<comment type="caution">
    <text evidence="2">The sequence shown here is derived from an EMBL/GenBank/DDBJ whole genome shotgun (WGS) entry which is preliminary data.</text>
</comment>
<dbReference type="EMBL" id="LDRT01000049">
    <property type="protein sequence ID" value="KTR94661.1"/>
    <property type="molecule type" value="Genomic_DNA"/>
</dbReference>
<protein>
    <recommendedName>
        <fullName evidence="4">Lantibiotic dehydratase N-terminal domain-containing protein</fullName>
    </recommendedName>
</protein>
<dbReference type="AlphaFoldDB" id="A0A147EXG0"/>
<reference evidence="2 3" key="1">
    <citation type="journal article" date="2016" name="Front. Microbiol.">
        <title>Genomic Resource of Rice Seed Associated Bacteria.</title>
        <authorList>
            <person name="Midha S."/>
            <person name="Bansal K."/>
            <person name="Sharma S."/>
            <person name="Kumar N."/>
            <person name="Patil P.P."/>
            <person name="Chaudhry V."/>
            <person name="Patil P.B."/>
        </authorList>
    </citation>
    <scope>NUCLEOTIDE SEQUENCE [LARGE SCALE GENOMIC DNA]</scope>
    <source>
        <strain evidence="2 3">NS220</strain>
    </source>
</reference>
<dbReference type="RefSeq" id="WP_058623606.1">
    <property type="nucleotide sequence ID" value="NZ_LDRT01000049.1"/>
</dbReference>
<dbReference type="Proteomes" id="UP000075025">
    <property type="component" value="Unassembled WGS sequence"/>
</dbReference>
<dbReference type="OrthoDB" id="2442707at2"/>
<evidence type="ECO:0000313" key="3">
    <source>
        <dbReference type="Proteomes" id="UP000075025"/>
    </source>
</evidence>
<name>A0A147EXG0_MICTE</name>
<proteinExistence type="predicted"/>